<dbReference type="Proteomes" id="UP000051307">
    <property type="component" value="Unassembled WGS sequence"/>
</dbReference>
<evidence type="ECO:0000313" key="2">
    <source>
        <dbReference type="Proteomes" id="UP000051307"/>
    </source>
</evidence>
<dbReference type="AlphaFoldDB" id="A0A0R1VVD8"/>
<accession>A0A0R1VVD8</accession>
<dbReference type="eggNOG" id="ENOG5032KYT">
    <property type="taxonomic scope" value="Bacteria"/>
</dbReference>
<dbReference type="EMBL" id="AZFU01000004">
    <property type="protein sequence ID" value="KRM06726.1"/>
    <property type="molecule type" value="Genomic_DNA"/>
</dbReference>
<dbReference type="RefSeq" id="WP_025014945.1">
    <property type="nucleotide sequence ID" value="NZ_AZFU01000004.1"/>
</dbReference>
<organism evidence="1 2">
    <name type="scientific">Lactobacillus kitasatonis DSM 16761 = JCM 1039</name>
    <dbReference type="NCBI Taxonomy" id="1423767"/>
    <lineage>
        <taxon>Bacteria</taxon>
        <taxon>Bacillati</taxon>
        <taxon>Bacillota</taxon>
        <taxon>Bacilli</taxon>
        <taxon>Lactobacillales</taxon>
        <taxon>Lactobacillaceae</taxon>
        <taxon>Lactobacillus</taxon>
    </lineage>
</organism>
<evidence type="ECO:0000313" key="1">
    <source>
        <dbReference type="EMBL" id="KRM06726.1"/>
    </source>
</evidence>
<dbReference type="OrthoDB" id="9792749at2"/>
<name>A0A0R1VVD8_9LACO</name>
<comment type="caution">
    <text evidence="1">The sequence shown here is derived from an EMBL/GenBank/DDBJ whole genome shotgun (WGS) entry which is preliminary data.</text>
</comment>
<gene>
    <name evidence="1" type="ORF">FC59_GL001643</name>
</gene>
<reference evidence="1 2" key="1">
    <citation type="journal article" date="2015" name="Genome Announc.">
        <title>Expanding the biotechnology potential of lactobacilli through comparative genomics of 213 strains and associated genera.</title>
        <authorList>
            <person name="Sun Z."/>
            <person name="Harris H.M."/>
            <person name="McCann A."/>
            <person name="Guo C."/>
            <person name="Argimon S."/>
            <person name="Zhang W."/>
            <person name="Yang X."/>
            <person name="Jeffery I.B."/>
            <person name="Cooney J.C."/>
            <person name="Kagawa T.F."/>
            <person name="Liu W."/>
            <person name="Song Y."/>
            <person name="Salvetti E."/>
            <person name="Wrobel A."/>
            <person name="Rasinkangas P."/>
            <person name="Parkhill J."/>
            <person name="Rea M.C."/>
            <person name="O'Sullivan O."/>
            <person name="Ritari J."/>
            <person name="Douillard F.P."/>
            <person name="Paul Ross R."/>
            <person name="Yang R."/>
            <person name="Briner A.E."/>
            <person name="Felis G.E."/>
            <person name="de Vos W.M."/>
            <person name="Barrangou R."/>
            <person name="Klaenhammer T.R."/>
            <person name="Caufield P.W."/>
            <person name="Cui Y."/>
            <person name="Zhang H."/>
            <person name="O'Toole P.W."/>
        </authorList>
    </citation>
    <scope>NUCLEOTIDE SEQUENCE [LARGE SCALE GENOMIC DNA]</scope>
    <source>
        <strain evidence="1 2">DSM 16761</strain>
    </source>
</reference>
<protein>
    <submittedName>
        <fullName evidence="1">Uncharacterized protein</fullName>
    </submittedName>
</protein>
<proteinExistence type="predicted"/>
<dbReference type="PATRIC" id="fig|1423767.3.peg.1704"/>
<sequence length="65" mass="7789">MKIKVFVQKVDVIEDCVNDWLSQHSNIKILHQFLRNNWVQHVDAHQQVVTNVITMIIEYEEKNDN</sequence>